<dbReference type="Proteomes" id="UP000520156">
    <property type="component" value="Unassembled WGS sequence"/>
</dbReference>
<dbReference type="Pfam" id="PF04024">
    <property type="entry name" value="PspC"/>
    <property type="match status" value="1"/>
</dbReference>
<keyword evidence="9" id="KW-1185">Reference proteome</keyword>
<protein>
    <submittedName>
        <fullName evidence="8">Envelope stress response membrane protein PspC</fullName>
    </submittedName>
</protein>
<dbReference type="PANTHER" id="PTHR33885:SF3">
    <property type="entry name" value="PHAGE SHOCK PROTEIN C"/>
    <property type="match status" value="1"/>
</dbReference>
<keyword evidence="4 6" id="KW-1133">Transmembrane helix</keyword>
<evidence type="ECO:0000313" key="9">
    <source>
        <dbReference type="Proteomes" id="UP000520156"/>
    </source>
</evidence>
<keyword evidence="2" id="KW-1003">Cell membrane</keyword>
<gene>
    <name evidence="8" type="primary">pspC</name>
    <name evidence="8" type="ORF">H7F49_10010</name>
</gene>
<evidence type="ECO:0000259" key="7">
    <source>
        <dbReference type="Pfam" id="PF04024"/>
    </source>
</evidence>
<evidence type="ECO:0000313" key="8">
    <source>
        <dbReference type="EMBL" id="MBC2652039.1"/>
    </source>
</evidence>
<evidence type="ECO:0000256" key="1">
    <source>
        <dbReference type="ARBA" id="ARBA00004162"/>
    </source>
</evidence>
<reference evidence="8 9" key="1">
    <citation type="submission" date="2020-08" db="EMBL/GenBank/DDBJ databases">
        <title>The genome sequence of Novosphingobium flavum 4Y4.</title>
        <authorList>
            <person name="Liu Y."/>
        </authorList>
    </citation>
    <scope>NUCLEOTIDE SEQUENCE [LARGE SCALE GENOMIC DNA]</scope>
    <source>
        <strain evidence="8 9">4Y4</strain>
    </source>
</reference>
<organism evidence="8 9">
    <name type="scientific">Novosphingobium aerophilum</name>
    <dbReference type="NCBI Taxonomy" id="2839843"/>
    <lineage>
        <taxon>Bacteria</taxon>
        <taxon>Pseudomonadati</taxon>
        <taxon>Pseudomonadota</taxon>
        <taxon>Alphaproteobacteria</taxon>
        <taxon>Sphingomonadales</taxon>
        <taxon>Sphingomonadaceae</taxon>
        <taxon>Novosphingobium</taxon>
    </lineage>
</organism>
<evidence type="ECO:0000256" key="6">
    <source>
        <dbReference type="SAM" id="Phobius"/>
    </source>
</evidence>
<dbReference type="NCBIfam" id="TIGR02978">
    <property type="entry name" value="phageshock_pspC"/>
    <property type="match status" value="1"/>
</dbReference>
<comment type="caution">
    <text evidence="8">The sequence shown here is derived from an EMBL/GenBank/DDBJ whole genome shotgun (WGS) entry which is preliminary data.</text>
</comment>
<evidence type="ECO:0000256" key="2">
    <source>
        <dbReference type="ARBA" id="ARBA00022475"/>
    </source>
</evidence>
<evidence type="ECO:0000256" key="3">
    <source>
        <dbReference type="ARBA" id="ARBA00022692"/>
    </source>
</evidence>
<keyword evidence="5 6" id="KW-0472">Membrane</keyword>
<accession>A0A7X1KC94</accession>
<proteinExistence type="predicted"/>
<feature type="domain" description="Phage shock protein PspC N-terminal" evidence="7">
    <location>
        <begin position="12"/>
        <end position="68"/>
    </location>
</feature>
<dbReference type="InterPro" id="IPR007168">
    <property type="entry name" value="Phageshock_PspC_N"/>
</dbReference>
<evidence type="ECO:0000256" key="5">
    <source>
        <dbReference type="ARBA" id="ARBA00023136"/>
    </source>
</evidence>
<dbReference type="InterPro" id="IPR052027">
    <property type="entry name" value="PspC"/>
</dbReference>
<dbReference type="PANTHER" id="PTHR33885">
    <property type="entry name" value="PHAGE SHOCK PROTEIN C"/>
    <property type="match status" value="1"/>
</dbReference>
<dbReference type="EMBL" id="JACLAU010000013">
    <property type="protein sequence ID" value="MBC2652039.1"/>
    <property type="molecule type" value="Genomic_DNA"/>
</dbReference>
<dbReference type="InterPro" id="IPR014320">
    <property type="entry name" value="Phageshock_PspC"/>
</dbReference>
<sequence>MNNSSEPYKRTRFYRDKINGKIFGVCAGIADYTGVDVLWVRVGTVALTVCGVGFIPLIYFALAIFADNKPAGLYLDREEQKFWQGVRQSPTRTAREVKARFRDIDRRLADVEQFYVTSNPRLSAEIEKLR</sequence>
<evidence type="ECO:0000256" key="4">
    <source>
        <dbReference type="ARBA" id="ARBA00022989"/>
    </source>
</evidence>
<dbReference type="GO" id="GO:0005886">
    <property type="term" value="C:plasma membrane"/>
    <property type="evidence" value="ECO:0007669"/>
    <property type="project" value="UniProtKB-SubCell"/>
</dbReference>
<feature type="transmembrane region" description="Helical" evidence="6">
    <location>
        <begin position="45"/>
        <end position="66"/>
    </location>
</feature>
<dbReference type="AlphaFoldDB" id="A0A7X1KC94"/>
<feature type="transmembrane region" description="Helical" evidence="6">
    <location>
        <begin position="21"/>
        <end position="39"/>
    </location>
</feature>
<comment type="subcellular location">
    <subcellularLocation>
        <location evidence="1">Cell membrane</location>
        <topology evidence="1">Single-pass membrane protein</topology>
    </subcellularLocation>
</comment>
<name>A0A7X1KC94_9SPHN</name>
<dbReference type="RefSeq" id="WP_185683457.1">
    <property type="nucleotide sequence ID" value="NZ_JACLAU010000013.1"/>
</dbReference>
<keyword evidence="3 6" id="KW-0812">Transmembrane</keyword>